<sequence>MQPSACAQACVPVSQATRARRMWMRCCVPRRFLSKGRGVRADDEMIQERGAHPMRKGFSGLYDAEAQGDNPFCGDMLSVRVAVRSGENGAVIERAAFDGYACTLCSACADALMQRVEGMRVREAETLSVEDVLALWGGLEVGRTRRGCVELPLIVLKRALALLQ</sequence>
<evidence type="ECO:0000313" key="2">
    <source>
        <dbReference type="EMBL" id="RNL48466.1"/>
    </source>
</evidence>
<dbReference type="EMBL" id="QICD01000002">
    <property type="protein sequence ID" value="RNL48466.1"/>
    <property type="molecule type" value="Genomic_DNA"/>
</dbReference>
<dbReference type="Gene3D" id="3.90.1010.10">
    <property type="match status" value="1"/>
</dbReference>
<dbReference type="GO" id="GO:0005506">
    <property type="term" value="F:iron ion binding"/>
    <property type="evidence" value="ECO:0007669"/>
    <property type="project" value="InterPro"/>
</dbReference>
<comment type="caution">
    <text evidence="2">The sequence shown here is derived from an EMBL/GenBank/DDBJ whole genome shotgun (WGS) entry which is preliminary data.</text>
</comment>
<accession>A0A3N0BJK0</accession>
<feature type="domain" description="NIF system FeS cluster assembly NifU N-terminal" evidence="1">
    <location>
        <begin position="44"/>
        <end position="160"/>
    </location>
</feature>
<dbReference type="Proteomes" id="UP000278632">
    <property type="component" value="Unassembled WGS sequence"/>
</dbReference>
<dbReference type="SUPFAM" id="SSF82649">
    <property type="entry name" value="SufE/NifU"/>
    <property type="match status" value="1"/>
</dbReference>
<dbReference type="Pfam" id="PF01592">
    <property type="entry name" value="NifU_N"/>
    <property type="match status" value="1"/>
</dbReference>
<dbReference type="InterPro" id="IPR002871">
    <property type="entry name" value="NIF_FeS_clus_asmbl_NifU_N"/>
</dbReference>
<evidence type="ECO:0000259" key="1">
    <source>
        <dbReference type="Pfam" id="PF01592"/>
    </source>
</evidence>
<protein>
    <recommendedName>
        <fullName evidence="1">NIF system FeS cluster assembly NifU N-terminal domain-containing protein</fullName>
    </recommendedName>
</protein>
<keyword evidence="3" id="KW-1185">Reference proteome</keyword>
<organism evidence="2 3">
    <name type="scientific">Paraeggerthella hongkongensis</name>
    <dbReference type="NCBI Taxonomy" id="230658"/>
    <lineage>
        <taxon>Bacteria</taxon>
        <taxon>Bacillati</taxon>
        <taxon>Actinomycetota</taxon>
        <taxon>Coriobacteriia</taxon>
        <taxon>Eggerthellales</taxon>
        <taxon>Eggerthellaceae</taxon>
        <taxon>Paraeggerthella</taxon>
    </lineage>
</organism>
<dbReference type="AlphaFoldDB" id="A0A3N0BJK0"/>
<name>A0A3N0BJK0_9ACTN</name>
<gene>
    <name evidence="2" type="ORF">DMP08_02345</name>
</gene>
<proteinExistence type="predicted"/>
<reference evidence="3" key="1">
    <citation type="submission" date="2018-05" db="EMBL/GenBank/DDBJ databases">
        <title>Genome Sequencing of selected type strains of the family Eggerthellaceae.</title>
        <authorList>
            <person name="Danylec N."/>
            <person name="Stoll D.A."/>
            <person name="Doetsch A."/>
            <person name="Huch M."/>
        </authorList>
    </citation>
    <scope>NUCLEOTIDE SEQUENCE [LARGE SCALE GENOMIC DNA]</scope>
    <source>
        <strain evidence="3">DSM 16106</strain>
    </source>
</reference>
<dbReference type="GO" id="GO:0051536">
    <property type="term" value="F:iron-sulfur cluster binding"/>
    <property type="evidence" value="ECO:0007669"/>
    <property type="project" value="InterPro"/>
</dbReference>
<dbReference type="GO" id="GO:0016226">
    <property type="term" value="P:iron-sulfur cluster assembly"/>
    <property type="evidence" value="ECO:0007669"/>
    <property type="project" value="InterPro"/>
</dbReference>
<evidence type="ECO:0000313" key="3">
    <source>
        <dbReference type="Proteomes" id="UP000278632"/>
    </source>
</evidence>